<dbReference type="InterPro" id="IPR017853">
    <property type="entry name" value="GH"/>
</dbReference>
<organism evidence="1">
    <name type="scientific">marine sediment metagenome</name>
    <dbReference type="NCBI Taxonomy" id="412755"/>
    <lineage>
        <taxon>unclassified sequences</taxon>
        <taxon>metagenomes</taxon>
        <taxon>ecological metagenomes</taxon>
    </lineage>
</organism>
<reference evidence="1" key="1">
    <citation type="journal article" date="2014" name="Front. Microbiol.">
        <title>High frequency of phylogenetically diverse reductive dehalogenase-homologous genes in deep subseafloor sedimentary metagenomes.</title>
        <authorList>
            <person name="Kawai M."/>
            <person name="Futagami T."/>
            <person name="Toyoda A."/>
            <person name="Takaki Y."/>
            <person name="Nishi S."/>
            <person name="Hori S."/>
            <person name="Arai W."/>
            <person name="Tsubouchi T."/>
            <person name="Morono Y."/>
            <person name="Uchiyama I."/>
            <person name="Ito T."/>
            <person name="Fujiyama A."/>
            <person name="Inagaki F."/>
            <person name="Takami H."/>
        </authorList>
    </citation>
    <scope>NUCLEOTIDE SEQUENCE</scope>
    <source>
        <strain evidence="1">Expedition CK06-06</strain>
    </source>
</reference>
<proteinExistence type="predicted"/>
<feature type="non-terminal residue" evidence="1">
    <location>
        <position position="1"/>
    </location>
</feature>
<accession>X0U3M5</accession>
<protein>
    <recommendedName>
        <fullName evidence="2">Glycoside hydrolase family 5 domain-containing protein</fullName>
    </recommendedName>
</protein>
<comment type="caution">
    <text evidence="1">The sequence shown here is derived from an EMBL/GenBank/DDBJ whole genome shotgun (WGS) entry which is preliminary data.</text>
</comment>
<feature type="non-terminal residue" evidence="1">
    <location>
        <position position="264"/>
    </location>
</feature>
<evidence type="ECO:0008006" key="2">
    <source>
        <dbReference type="Google" id="ProtNLM"/>
    </source>
</evidence>
<dbReference type="SUPFAM" id="SSF51445">
    <property type="entry name" value="(Trans)glycosidases"/>
    <property type="match status" value="1"/>
</dbReference>
<dbReference type="AlphaFoldDB" id="X0U3M5"/>
<sequence>HVHAWQGPNEFILDNFDKTDRWNEFHVRYIEEMSRLGLRTMCGNINVGWPRLQKFGDPPPYPPALRPTLEALVQHDGILSLHEYGPGRMQTGQGAHCLRYRNTVEAWQKAGVPIPRIFAGECGIDVPDPTFPHDHHHRGWTEWTDGAGYLEQLRWYAGELAQDDYIIGAAVFTICNWDWVTFNVDRRLAMGIADIVAWEPEVVVPPVIPPSIIDMAGKMPLNPDVPYRTRDLTDITHTVIHHSGMRKVPTRQRRYIRAIGRYHI</sequence>
<dbReference type="EMBL" id="BARS01028979">
    <property type="protein sequence ID" value="GAG00165.1"/>
    <property type="molecule type" value="Genomic_DNA"/>
</dbReference>
<name>X0U3M5_9ZZZZ</name>
<gene>
    <name evidence="1" type="ORF">S01H1_45356</name>
</gene>
<evidence type="ECO:0000313" key="1">
    <source>
        <dbReference type="EMBL" id="GAG00165.1"/>
    </source>
</evidence>